<evidence type="ECO:0000313" key="2">
    <source>
        <dbReference type="Proteomes" id="UP000799444"/>
    </source>
</evidence>
<name>A0A9P4R5B8_9PLEO</name>
<reference evidence="1" key="1">
    <citation type="journal article" date="2020" name="Stud. Mycol.">
        <title>101 Dothideomycetes genomes: a test case for predicting lifestyles and emergence of pathogens.</title>
        <authorList>
            <person name="Haridas S."/>
            <person name="Albert R."/>
            <person name="Binder M."/>
            <person name="Bloem J."/>
            <person name="Labutti K."/>
            <person name="Salamov A."/>
            <person name="Andreopoulos B."/>
            <person name="Baker S."/>
            <person name="Barry K."/>
            <person name="Bills G."/>
            <person name="Bluhm B."/>
            <person name="Cannon C."/>
            <person name="Castanera R."/>
            <person name="Culley D."/>
            <person name="Daum C."/>
            <person name="Ezra D."/>
            <person name="Gonzalez J."/>
            <person name="Henrissat B."/>
            <person name="Kuo A."/>
            <person name="Liang C."/>
            <person name="Lipzen A."/>
            <person name="Lutzoni F."/>
            <person name="Magnuson J."/>
            <person name="Mondo S."/>
            <person name="Nolan M."/>
            <person name="Ohm R."/>
            <person name="Pangilinan J."/>
            <person name="Park H.-J."/>
            <person name="Ramirez L."/>
            <person name="Alfaro M."/>
            <person name="Sun H."/>
            <person name="Tritt A."/>
            <person name="Yoshinaga Y."/>
            <person name="Zwiers L.-H."/>
            <person name="Turgeon B."/>
            <person name="Goodwin S."/>
            <person name="Spatafora J."/>
            <person name="Crous P."/>
            <person name="Grigoriev I."/>
        </authorList>
    </citation>
    <scope>NUCLEOTIDE SEQUENCE</scope>
    <source>
        <strain evidence="1">CBS 125425</strain>
    </source>
</reference>
<feature type="non-terminal residue" evidence="1">
    <location>
        <position position="1"/>
    </location>
</feature>
<dbReference type="OrthoDB" id="10265785at2759"/>
<evidence type="ECO:0000313" key="1">
    <source>
        <dbReference type="EMBL" id="KAF2737062.1"/>
    </source>
</evidence>
<proteinExistence type="predicted"/>
<organism evidence="1 2">
    <name type="scientific">Polyplosphaeria fusca</name>
    <dbReference type="NCBI Taxonomy" id="682080"/>
    <lineage>
        <taxon>Eukaryota</taxon>
        <taxon>Fungi</taxon>
        <taxon>Dikarya</taxon>
        <taxon>Ascomycota</taxon>
        <taxon>Pezizomycotina</taxon>
        <taxon>Dothideomycetes</taxon>
        <taxon>Pleosporomycetidae</taxon>
        <taxon>Pleosporales</taxon>
        <taxon>Tetraplosphaeriaceae</taxon>
        <taxon>Polyplosphaeria</taxon>
    </lineage>
</organism>
<dbReference type="Proteomes" id="UP000799444">
    <property type="component" value="Unassembled WGS sequence"/>
</dbReference>
<feature type="non-terminal residue" evidence="1">
    <location>
        <position position="86"/>
    </location>
</feature>
<dbReference type="EMBL" id="ML996119">
    <property type="protein sequence ID" value="KAF2737062.1"/>
    <property type="molecule type" value="Genomic_DNA"/>
</dbReference>
<protein>
    <submittedName>
        <fullName evidence="1">Uncharacterized protein</fullName>
    </submittedName>
</protein>
<sequence length="86" mass="10021">ELAYQIRNEYARFTKLLPKIKVAVVYGGNLRRRLKHAAGAFRPLGVFIPHPDDDLIAFSSRLRDEKMRLASLKRFVFDECVKMLDQ</sequence>
<keyword evidence="2" id="KW-1185">Reference proteome</keyword>
<dbReference type="AlphaFoldDB" id="A0A9P4R5B8"/>
<dbReference type="Gene3D" id="3.40.50.300">
    <property type="entry name" value="P-loop containing nucleotide triphosphate hydrolases"/>
    <property type="match status" value="1"/>
</dbReference>
<dbReference type="InterPro" id="IPR027417">
    <property type="entry name" value="P-loop_NTPase"/>
</dbReference>
<comment type="caution">
    <text evidence="1">The sequence shown here is derived from an EMBL/GenBank/DDBJ whole genome shotgun (WGS) entry which is preliminary data.</text>
</comment>
<accession>A0A9P4R5B8</accession>
<gene>
    <name evidence="1" type="ORF">EJ04DRAFT_402379</name>
</gene>